<keyword evidence="1" id="KW-0732">Signal</keyword>
<evidence type="ECO:0000256" key="1">
    <source>
        <dbReference type="SAM" id="SignalP"/>
    </source>
</evidence>
<protein>
    <submittedName>
        <fullName evidence="3">Uncharacterized protein</fullName>
    </submittedName>
</protein>
<evidence type="ECO:0000313" key="2">
    <source>
        <dbReference type="EMBL" id="MCY9610551.1"/>
    </source>
</evidence>
<dbReference type="Gene3D" id="2.60.120.380">
    <property type="match status" value="1"/>
</dbReference>
<feature type="chain" id="PRO_5042836393" evidence="1">
    <location>
        <begin position="24"/>
        <end position="153"/>
    </location>
</feature>
<dbReference type="GeneID" id="76999580"/>
<dbReference type="EMBL" id="JAMDMM010000059">
    <property type="protein sequence ID" value="MCY9610551.1"/>
    <property type="molecule type" value="Genomic_DNA"/>
</dbReference>
<dbReference type="Proteomes" id="UP000315377">
    <property type="component" value="Chromosome"/>
</dbReference>
<evidence type="ECO:0000313" key="4">
    <source>
        <dbReference type="Proteomes" id="UP000315377"/>
    </source>
</evidence>
<accession>A0AAP9DZW1</accession>
<dbReference type="AlphaFoldDB" id="A0AAP9DZW1"/>
<sequence length="153" mass="17489">MKKFVSTLLVFALMLVFSTSAFAMPGMGDTMEKAIKIEPGIKFNGVIQDSTDYDWFTWENKTTKNRYLNFQIWTPSAQNNLQLGAVMVYPFGHQTLPFYAEKSKSGTFLDFRNILVPAYAGKVYLFVKSTGNNPEPYEIKYFTLTYEKPGDLD</sequence>
<reference evidence="2 5" key="2">
    <citation type="submission" date="2022-05" db="EMBL/GenBank/DDBJ databases">
        <title>Genome Sequencing of Bee-Associated Microbes.</title>
        <authorList>
            <person name="Dunlap C."/>
        </authorList>
    </citation>
    <scope>NUCLEOTIDE SEQUENCE [LARGE SCALE GENOMIC DNA]</scope>
    <source>
        <strain evidence="2 5">NRRL B-14613</strain>
    </source>
</reference>
<dbReference type="EMBL" id="CP041405">
    <property type="protein sequence ID" value="QDM46669.1"/>
    <property type="molecule type" value="Genomic_DNA"/>
</dbReference>
<dbReference type="Proteomes" id="UP001209276">
    <property type="component" value="Unassembled WGS sequence"/>
</dbReference>
<evidence type="ECO:0000313" key="5">
    <source>
        <dbReference type="Proteomes" id="UP001209276"/>
    </source>
</evidence>
<proteinExistence type="predicted"/>
<keyword evidence="5" id="KW-1185">Reference proteome</keyword>
<reference evidence="3 4" key="1">
    <citation type="submission" date="2019-07" db="EMBL/GenBank/DDBJ databases">
        <title>Paenibacillus thiaminolyticus NRRL B-4156.</title>
        <authorList>
            <person name="Hehnly C."/>
            <person name="Zhang L."/>
        </authorList>
    </citation>
    <scope>NUCLEOTIDE SEQUENCE [LARGE SCALE GENOMIC DNA]</scope>
    <source>
        <strain evidence="3 4">NRRL B-4156</strain>
    </source>
</reference>
<feature type="signal peptide" evidence="1">
    <location>
        <begin position="1"/>
        <end position="23"/>
    </location>
</feature>
<gene>
    <name evidence="3" type="ORF">FLT43_26835</name>
    <name evidence="2" type="ORF">M5W83_25715</name>
</gene>
<dbReference type="RefSeq" id="WP_087442955.1">
    <property type="nucleotide sequence ID" value="NZ_CABMNB010000029.1"/>
</dbReference>
<name>A0AAP9DZW1_PANTH</name>
<evidence type="ECO:0000313" key="3">
    <source>
        <dbReference type="EMBL" id="QDM46669.1"/>
    </source>
</evidence>
<organism evidence="3 4">
    <name type="scientific">Paenibacillus thiaminolyticus</name>
    <name type="common">Bacillus thiaminolyticus</name>
    <dbReference type="NCBI Taxonomy" id="49283"/>
    <lineage>
        <taxon>Bacteria</taxon>
        <taxon>Bacillati</taxon>
        <taxon>Bacillota</taxon>
        <taxon>Bacilli</taxon>
        <taxon>Bacillales</taxon>
        <taxon>Paenibacillaceae</taxon>
        <taxon>Paenibacillus</taxon>
    </lineage>
</organism>